<evidence type="ECO:0000313" key="9">
    <source>
        <dbReference type="Proteomes" id="UP000237082"/>
    </source>
</evidence>
<dbReference type="InterPro" id="IPR036259">
    <property type="entry name" value="MFS_trans_sf"/>
</dbReference>
<keyword evidence="5 6" id="KW-0472">Membrane</keyword>
<feature type="transmembrane region" description="Helical" evidence="6">
    <location>
        <begin position="71"/>
        <end position="89"/>
    </location>
</feature>
<reference evidence="9" key="1">
    <citation type="submission" date="2018-02" db="EMBL/GenBank/DDBJ databases">
        <authorList>
            <person name="O'Hara-Hanley K."/>
            <person name="Soby S."/>
        </authorList>
    </citation>
    <scope>NUCLEOTIDE SEQUENCE [LARGE SCALE GENOMIC DNA]</scope>
    <source>
        <strain evidence="9">MWU14-2602</strain>
    </source>
</reference>
<feature type="transmembrane region" description="Helical" evidence="6">
    <location>
        <begin position="44"/>
        <end position="64"/>
    </location>
</feature>
<evidence type="ECO:0000256" key="4">
    <source>
        <dbReference type="ARBA" id="ARBA00022989"/>
    </source>
</evidence>
<dbReference type="PANTHER" id="PTHR42718">
    <property type="entry name" value="MAJOR FACILITATOR SUPERFAMILY MULTIDRUG TRANSPORTER MFSC"/>
    <property type="match status" value="1"/>
</dbReference>
<proteinExistence type="predicted"/>
<dbReference type="OrthoDB" id="9814303at2"/>
<dbReference type="Proteomes" id="UP000237082">
    <property type="component" value="Unassembled WGS sequence"/>
</dbReference>
<feature type="transmembrane region" description="Helical" evidence="6">
    <location>
        <begin position="359"/>
        <end position="378"/>
    </location>
</feature>
<dbReference type="AlphaFoldDB" id="A0A2S5DGY9"/>
<evidence type="ECO:0000256" key="6">
    <source>
        <dbReference type="SAM" id="Phobius"/>
    </source>
</evidence>
<name>A0A2S5DGY9_9NEIS</name>
<dbReference type="InterPro" id="IPR011701">
    <property type="entry name" value="MFS"/>
</dbReference>
<evidence type="ECO:0000256" key="5">
    <source>
        <dbReference type="ARBA" id="ARBA00023136"/>
    </source>
</evidence>
<evidence type="ECO:0000259" key="7">
    <source>
        <dbReference type="PROSITE" id="PS50850"/>
    </source>
</evidence>
<protein>
    <submittedName>
        <fullName evidence="8">MFS transporter</fullName>
    </submittedName>
</protein>
<dbReference type="InterPro" id="IPR020846">
    <property type="entry name" value="MFS_dom"/>
</dbReference>
<gene>
    <name evidence="8" type="ORF">C2I19_09320</name>
</gene>
<evidence type="ECO:0000256" key="1">
    <source>
        <dbReference type="ARBA" id="ARBA00004141"/>
    </source>
</evidence>
<organism evidence="8 9">
    <name type="scientific">Chromobacterium alticapitis</name>
    <dbReference type="NCBI Taxonomy" id="2073169"/>
    <lineage>
        <taxon>Bacteria</taxon>
        <taxon>Pseudomonadati</taxon>
        <taxon>Pseudomonadota</taxon>
        <taxon>Betaproteobacteria</taxon>
        <taxon>Neisseriales</taxon>
        <taxon>Chromobacteriaceae</taxon>
        <taxon>Chromobacterium</taxon>
    </lineage>
</organism>
<evidence type="ECO:0000256" key="3">
    <source>
        <dbReference type="ARBA" id="ARBA00022692"/>
    </source>
</evidence>
<keyword evidence="9" id="KW-1185">Reference proteome</keyword>
<dbReference type="RefSeq" id="WP_103902428.1">
    <property type="nucleotide sequence ID" value="NZ_PQWB01000032.1"/>
</dbReference>
<feature type="transmembrane region" description="Helical" evidence="6">
    <location>
        <begin position="272"/>
        <end position="293"/>
    </location>
</feature>
<dbReference type="Pfam" id="PF07690">
    <property type="entry name" value="MFS_1"/>
    <property type="match status" value="1"/>
</dbReference>
<dbReference type="GO" id="GO:0016020">
    <property type="term" value="C:membrane"/>
    <property type="evidence" value="ECO:0007669"/>
    <property type="project" value="UniProtKB-SubCell"/>
</dbReference>
<dbReference type="EMBL" id="PQWB01000032">
    <property type="protein sequence ID" value="POZ62356.1"/>
    <property type="molecule type" value="Genomic_DNA"/>
</dbReference>
<sequence length="388" mass="40868">MKKESIIFIACITVFLAQLGITMYLPALPALAKAFSSPPQDVALALSAFLVGMAAPMLAWGGLGQRYGRKAILSISLLLYAACSAAIPMTHQVEAFILLRFLQGMGASGMSVMSRVMIKDHFSGAQLAKSLSWLSISFVISLGVGQFLGSLLLASLGWQAIFFSLAIATLALLLVLAGLPSPASQPAGDSQSGIKAYATLLRSRDFLLPALAGGLGYAVIITFNACAPFIFQDALHWSASEYGLLGWPISLSYFAGAWLVNRYVVRKGRHFFILLGLSVLLAGCALMLLGGVLRLSLLLWLPYCLAVIGQAMNYPVSLAIATENSPVAGPYAMALCGFMHQLMAAAIGAVASTLPGQPIWPSAGLMCMLALAAFAAFARSRQPSLSPA</sequence>
<dbReference type="PROSITE" id="PS50850">
    <property type="entry name" value="MFS"/>
    <property type="match status" value="1"/>
</dbReference>
<keyword evidence="4 6" id="KW-1133">Transmembrane helix</keyword>
<evidence type="ECO:0000313" key="8">
    <source>
        <dbReference type="EMBL" id="POZ62356.1"/>
    </source>
</evidence>
<evidence type="ECO:0000256" key="2">
    <source>
        <dbReference type="ARBA" id="ARBA00022448"/>
    </source>
</evidence>
<feature type="transmembrane region" description="Helical" evidence="6">
    <location>
        <begin position="242"/>
        <end position="260"/>
    </location>
</feature>
<comment type="caution">
    <text evidence="8">The sequence shown here is derived from an EMBL/GenBank/DDBJ whole genome shotgun (WGS) entry which is preliminary data.</text>
</comment>
<feature type="transmembrane region" description="Helical" evidence="6">
    <location>
        <begin position="299"/>
        <end position="320"/>
    </location>
</feature>
<feature type="transmembrane region" description="Helical" evidence="6">
    <location>
        <begin position="206"/>
        <end position="230"/>
    </location>
</feature>
<feature type="transmembrane region" description="Helical" evidence="6">
    <location>
        <begin position="160"/>
        <end position="179"/>
    </location>
</feature>
<dbReference type="GO" id="GO:0022857">
    <property type="term" value="F:transmembrane transporter activity"/>
    <property type="evidence" value="ECO:0007669"/>
    <property type="project" value="InterPro"/>
</dbReference>
<comment type="subcellular location">
    <subcellularLocation>
        <location evidence="1">Membrane</location>
        <topology evidence="1">Multi-pass membrane protein</topology>
    </subcellularLocation>
</comment>
<dbReference type="SUPFAM" id="SSF103473">
    <property type="entry name" value="MFS general substrate transporter"/>
    <property type="match status" value="1"/>
</dbReference>
<feature type="transmembrane region" description="Helical" evidence="6">
    <location>
        <begin position="332"/>
        <end position="353"/>
    </location>
</feature>
<dbReference type="Gene3D" id="1.20.1720.10">
    <property type="entry name" value="Multidrug resistance protein D"/>
    <property type="match status" value="1"/>
</dbReference>
<feature type="transmembrane region" description="Helical" evidence="6">
    <location>
        <begin position="130"/>
        <end position="154"/>
    </location>
</feature>
<keyword evidence="2" id="KW-0813">Transport</keyword>
<feature type="domain" description="Major facilitator superfamily (MFS) profile" evidence="7">
    <location>
        <begin position="6"/>
        <end position="381"/>
    </location>
</feature>
<accession>A0A2S5DGY9</accession>
<feature type="transmembrane region" description="Helical" evidence="6">
    <location>
        <begin position="95"/>
        <end position="118"/>
    </location>
</feature>
<dbReference type="PANTHER" id="PTHR42718:SF9">
    <property type="entry name" value="MAJOR FACILITATOR SUPERFAMILY MULTIDRUG TRANSPORTER MFSC"/>
    <property type="match status" value="1"/>
</dbReference>
<keyword evidence="3 6" id="KW-0812">Transmembrane</keyword>